<keyword evidence="2" id="KW-1133">Transmembrane helix</keyword>
<gene>
    <name evidence="3" type="ORF">CSOJ01_05293</name>
</gene>
<feature type="transmembrane region" description="Helical" evidence="2">
    <location>
        <begin position="158"/>
        <end position="182"/>
    </location>
</feature>
<evidence type="ECO:0000256" key="1">
    <source>
        <dbReference type="SAM" id="MobiDB-lite"/>
    </source>
</evidence>
<evidence type="ECO:0000256" key="2">
    <source>
        <dbReference type="SAM" id="Phobius"/>
    </source>
</evidence>
<dbReference type="EMBL" id="WIGN01000066">
    <property type="protein sequence ID" value="KAF6812169.1"/>
    <property type="molecule type" value="Genomic_DNA"/>
</dbReference>
<dbReference type="AlphaFoldDB" id="A0A8H6JFE6"/>
<sequence length="254" mass="26298">MRLYQIVLVALEASQGTQALSRNAHQPPLNSVTSSPTPRLSHRLRFRAASPQVQAVPTITVSMPAPDVPSAIASMTEKMNSIASSMSANLPQPTAPVLSWDSQPSSLSPPAFETSSPAISAPSQPPELRASNTAATTMPAPTLSSSSSPSAGPNNTGAIVGGVVGGLAVVATAVCVVVWMFLRRRREAKHARTPAAEMEATQKMAGPYAEEESRDYKSQAVLAEAPANEVHEAPGDNALGTPGNAAELSGRRSG</sequence>
<protein>
    <submittedName>
        <fullName evidence="3">Uncharacterized protein</fullName>
    </submittedName>
</protein>
<comment type="caution">
    <text evidence="3">The sequence shown here is derived from an EMBL/GenBank/DDBJ whole genome shotgun (WGS) entry which is preliminary data.</text>
</comment>
<dbReference type="PANTHER" id="PTHR16861:SF4">
    <property type="entry name" value="SH3 DOMAIN PROTEIN (AFU_ORTHOLOGUE AFUA_1G13610)"/>
    <property type="match status" value="1"/>
</dbReference>
<keyword evidence="2" id="KW-0812">Transmembrane</keyword>
<dbReference type="PANTHER" id="PTHR16861">
    <property type="entry name" value="GLYCOPROTEIN 38"/>
    <property type="match status" value="1"/>
</dbReference>
<name>A0A8H6JFE6_9PEZI</name>
<accession>A0A8H6JFE6</accession>
<evidence type="ECO:0000313" key="4">
    <source>
        <dbReference type="Proteomes" id="UP000652219"/>
    </source>
</evidence>
<feature type="region of interest" description="Disordered" evidence="1">
    <location>
        <begin position="94"/>
        <end position="131"/>
    </location>
</feature>
<evidence type="ECO:0000313" key="3">
    <source>
        <dbReference type="EMBL" id="KAF6812169.1"/>
    </source>
</evidence>
<keyword evidence="2" id="KW-0472">Membrane</keyword>
<proteinExistence type="predicted"/>
<feature type="region of interest" description="Disordered" evidence="1">
    <location>
        <begin position="19"/>
        <end position="38"/>
    </location>
</feature>
<keyword evidence="4" id="KW-1185">Reference proteome</keyword>
<dbReference type="Proteomes" id="UP000652219">
    <property type="component" value="Unassembled WGS sequence"/>
</dbReference>
<reference evidence="3 4" key="1">
    <citation type="journal article" date="2020" name="Phytopathology">
        <title>Genome Sequence Resources of Colletotrichum truncatum, C. plurivorum, C. musicola, and C. sojae: Four Species Pathogenic to Soybean (Glycine max).</title>
        <authorList>
            <person name="Rogerio F."/>
            <person name="Boufleur T.R."/>
            <person name="Ciampi-Guillardi M."/>
            <person name="Sukno S.A."/>
            <person name="Thon M.R."/>
            <person name="Massola Junior N.S."/>
            <person name="Baroncelli R."/>
        </authorList>
    </citation>
    <scope>NUCLEOTIDE SEQUENCE [LARGE SCALE GENOMIC DNA]</scope>
    <source>
        <strain evidence="3 4">LFN0009</strain>
    </source>
</reference>
<organism evidence="3 4">
    <name type="scientific">Colletotrichum sojae</name>
    <dbReference type="NCBI Taxonomy" id="2175907"/>
    <lineage>
        <taxon>Eukaryota</taxon>
        <taxon>Fungi</taxon>
        <taxon>Dikarya</taxon>
        <taxon>Ascomycota</taxon>
        <taxon>Pezizomycotina</taxon>
        <taxon>Sordariomycetes</taxon>
        <taxon>Hypocreomycetidae</taxon>
        <taxon>Glomerellales</taxon>
        <taxon>Glomerellaceae</taxon>
        <taxon>Colletotrichum</taxon>
        <taxon>Colletotrichum orchidearum species complex</taxon>
    </lineage>
</organism>
<feature type="region of interest" description="Disordered" evidence="1">
    <location>
        <begin position="188"/>
        <end position="254"/>
    </location>
</feature>